<dbReference type="AlphaFoldDB" id="A0A7Y7B4L2"/>
<sequence length="269" mass="28909">MLAAEDIDCYFVSPEGEVLQALDQVSLAVEDGEFVCVVGPSGCGKSTLLRVLGGLDAPSGGSVRLRPGLSVVPPVAFVFQDFGVLPWLTVRANAAFGLRMAGVGRRLSDRVADRWLGRVGLSEFADAYPGRLSGGMRQRLALARAFASGSPVLLMDEPLGALDPQTRVQMQEHLLELWQQEHKTVVMVTHSIDEALLLGDRVLVMSDRPGTVTDTITVPFPRPRTAGIQDTPAFARLRVRVRQALRGSRPGIPAQRTDGADARTDGGTE</sequence>
<dbReference type="InterPro" id="IPR003439">
    <property type="entry name" value="ABC_transporter-like_ATP-bd"/>
</dbReference>
<dbReference type="GO" id="GO:0016887">
    <property type="term" value="F:ATP hydrolysis activity"/>
    <property type="evidence" value="ECO:0007669"/>
    <property type="project" value="InterPro"/>
</dbReference>
<gene>
    <name evidence="6" type="ORF">HG542_14830</name>
</gene>
<dbReference type="Gene3D" id="3.40.50.300">
    <property type="entry name" value="P-loop containing nucleotide triphosphate hydrolases"/>
    <property type="match status" value="1"/>
</dbReference>
<evidence type="ECO:0000256" key="3">
    <source>
        <dbReference type="ARBA" id="ARBA00022840"/>
    </source>
</evidence>
<dbReference type="PANTHER" id="PTHR42788:SF13">
    <property type="entry name" value="ALIPHATIC SULFONATES IMPORT ATP-BINDING PROTEIN SSUB"/>
    <property type="match status" value="1"/>
</dbReference>
<evidence type="ECO:0000256" key="1">
    <source>
        <dbReference type="ARBA" id="ARBA00022448"/>
    </source>
</evidence>
<accession>A0A7Y7B4L2</accession>
<comment type="caution">
    <text evidence="6">The sequence shown here is derived from an EMBL/GenBank/DDBJ whole genome shotgun (WGS) entry which is preliminary data.</text>
</comment>
<dbReference type="InterPro" id="IPR050166">
    <property type="entry name" value="ABC_transporter_ATP-bind"/>
</dbReference>
<dbReference type="PROSITE" id="PS00211">
    <property type="entry name" value="ABC_TRANSPORTER_1"/>
    <property type="match status" value="1"/>
</dbReference>
<dbReference type="InterPro" id="IPR003593">
    <property type="entry name" value="AAA+_ATPase"/>
</dbReference>
<reference evidence="6 7" key="1">
    <citation type="submission" date="2020-04" db="EMBL/GenBank/DDBJ databases">
        <title>Draft Genome Sequence of Streptomyces morookaense DSM 40503, an 8-azaguanine-producing strain.</title>
        <authorList>
            <person name="Qi J."/>
            <person name="Gao J.-M."/>
        </authorList>
    </citation>
    <scope>NUCLEOTIDE SEQUENCE [LARGE SCALE GENOMIC DNA]</scope>
    <source>
        <strain evidence="6 7">DSM 40503</strain>
    </source>
</reference>
<dbReference type="Pfam" id="PF00005">
    <property type="entry name" value="ABC_tran"/>
    <property type="match status" value="1"/>
</dbReference>
<dbReference type="PANTHER" id="PTHR42788">
    <property type="entry name" value="TAURINE IMPORT ATP-BINDING PROTEIN-RELATED"/>
    <property type="match status" value="1"/>
</dbReference>
<name>A0A7Y7B4L2_STRMO</name>
<organism evidence="6 7">
    <name type="scientific">Streptomyces morookaense</name>
    <name type="common">Streptoverticillium morookaense</name>
    <dbReference type="NCBI Taxonomy" id="1970"/>
    <lineage>
        <taxon>Bacteria</taxon>
        <taxon>Bacillati</taxon>
        <taxon>Actinomycetota</taxon>
        <taxon>Actinomycetes</taxon>
        <taxon>Kitasatosporales</taxon>
        <taxon>Streptomycetaceae</taxon>
        <taxon>Streptomyces</taxon>
    </lineage>
</organism>
<dbReference type="GO" id="GO:0005524">
    <property type="term" value="F:ATP binding"/>
    <property type="evidence" value="ECO:0007669"/>
    <property type="project" value="UniProtKB-KW"/>
</dbReference>
<dbReference type="SMART" id="SM00382">
    <property type="entry name" value="AAA"/>
    <property type="match status" value="1"/>
</dbReference>
<feature type="compositionally biased region" description="Basic and acidic residues" evidence="4">
    <location>
        <begin position="258"/>
        <end position="269"/>
    </location>
</feature>
<dbReference type="CDD" id="cd03293">
    <property type="entry name" value="ABC_NrtD_SsuB_transporters"/>
    <property type="match status" value="1"/>
</dbReference>
<keyword evidence="7" id="KW-1185">Reference proteome</keyword>
<protein>
    <submittedName>
        <fullName evidence="6">ABC transporter ATP-binding protein</fullName>
    </submittedName>
</protein>
<evidence type="ECO:0000313" key="6">
    <source>
        <dbReference type="EMBL" id="NVK78938.1"/>
    </source>
</evidence>
<feature type="region of interest" description="Disordered" evidence="4">
    <location>
        <begin position="245"/>
        <end position="269"/>
    </location>
</feature>
<dbReference type="PROSITE" id="PS50893">
    <property type="entry name" value="ABC_TRANSPORTER_2"/>
    <property type="match status" value="1"/>
</dbReference>
<dbReference type="Proteomes" id="UP000587462">
    <property type="component" value="Unassembled WGS sequence"/>
</dbReference>
<proteinExistence type="predicted"/>
<dbReference type="SUPFAM" id="SSF52540">
    <property type="entry name" value="P-loop containing nucleoside triphosphate hydrolases"/>
    <property type="match status" value="1"/>
</dbReference>
<evidence type="ECO:0000259" key="5">
    <source>
        <dbReference type="PROSITE" id="PS50893"/>
    </source>
</evidence>
<feature type="domain" description="ABC transporter" evidence="5">
    <location>
        <begin position="2"/>
        <end position="232"/>
    </location>
</feature>
<keyword evidence="1" id="KW-0813">Transport</keyword>
<dbReference type="InterPro" id="IPR027417">
    <property type="entry name" value="P-loop_NTPase"/>
</dbReference>
<dbReference type="EMBL" id="JABBXF010000030">
    <property type="protein sequence ID" value="NVK78938.1"/>
    <property type="molecule type" value="Genomic_DNA"/>
</dbReference>
<evidence type="ECO:0000313" key="7">
    <source>
        <dbReference type="Proteomes" id="UP000587462"/>
    </source>
</evidence>
<evidence type="ECO:0000256" key="4">
    <source>
        <dbReference type="SAM" id="MobiDB-lite"/>
    </source>
</evidence>
<dbReference type="InterPro" id="IPR017871">
    <property type="entry name" value="ABC_transporter-like_CS"/>
</dbReference>
<keyword evidence="2" id="KW-0547">Nucleotide-binding</keyword>
<evidence type="ECO:0000256" key="2">
    <source>
        <dbReference type="ARBA" id="ARBA00022741"/>
    </source>
</evidence>
<keyword evidence="3 6" id="KW-0067">ATP-binding</keyword>